<dbReference type="Gene3D" id="3.30.70.100">
    <property type="match status" value="1"/>
</dbReference>
<comment type="caution">
    <text evidence="2">The sequence shown here is derived from an EMBL/GenBank/DDBJ whole genome shotgun (WGS) entry which is preliminary data.</text>
</comment>
<evidence type="ECO:0000259" key="1">
    <source>
        <dbReference type="PROSITE" id="PS51725"/>
    </source>
</evidence>
<dbReference type="Proteomes" id="UP001602058">
    <property type="component" value="Unassembled WGS sequence"/>
</dbReference>
<reference evidence="2 3" key="1">
    <citation type="submission" date="2024-10" db="EMBL/GenBank/DDBJ databases">
        <title>The Natural Products Discovery Center: Release of the First 8490 Sequenced Strains for Exploring Actinobacteria Biosynthetic Diversity.</title>
        <authorList>
            <person name="Kalkreuter E."/>
            <person name="Kautsar S.A."/>
            <person name="Yang D."/>
            <person name="Bader C.D."/>
            <person name="Teijaro C.N."/>
            <person name="Fluegel L."/>
            <person name="Davis C.M."/>
            <person name="Simpson J.R."/>
            <person name="Lauterbach L."/>
            <person name="Steele A.D."/>
            <person name="Gui C."/>
            <person name="Meng S."/>
            <person name="Li G."/>
            <person name="Viehrig K."/>
            <person name="Ye F."/>
            <person name="Su P."/>
            <person name="Kiefer A.F."/>
            <person name="Nichols A."/>
            <person name="Cepeda A.J."/>
            <person name="Yan W."/>
            <person name="Fan B."/>
            <person name="Jiang Y."/>
            <person name="Adhikari A."/>
            <person name="Zheng C.-J."/>
            <person name="Schuster L."/>
            <person name="Cowan T.M."/>
            <person name="Smanski M.J."/>
            <person name="Chevrette M.G."/>
            <person name="De Carvalho L.P.S."/>
            <person name="Shen B."/>
        </authorList>
    </citation>
    <scope>NUCLEOTIDE SEQUENCE [LARGE SCALE GENOMIC DNA]</scope>
    <source>
        <strain evidence="2 3">NPDC001390</strain>
    </source>
</reference>
<protein>
    <submittedName>
        <fullName evidence="2">Antibiotic biosynthesis monooxygenase family protein</fullName>
        <ecNumber evidence="2">1.14.-.-</ecNumber>
    </submittedName>
</protein>
<dbReference type="InterPro" id="IPR011008">
    <property type="entry name" value="Dimeric_a/b-barrel"/>
</dbReference>
<proteinExistence type="predicted"/>
<dbReference type="Pfam" id="PF03992">
    <property type="entry name" value="ABM"/>
    <property type="match status" value="1"/>
</dbReference>
<keyword evidence="2" id="KW-0503">Monooxygenase</keyword>
<dbReference type="GO" id="GO:0004497">
    <property type="term" value="F:monooxygenase activity"/>
    <property type="evidence" value="ECO:0007669"/>
    <property type="project" value="UniProtKB-KW"/>
</dbReference>
<keyword evidence="2" id="KW-0560">Oxidoreductase</keyword>
<name>A0ABW6UI38_9ACTN</name>
<organism evidence="2 3">
    <name type="scientific">Streptomyces bluensis</name>
    <dbReference type="NCBI Taxonomy" id="33897"/>
    <lineage>
        <taxon>Bacteria</taxon>
        <taxon>Bacillati</taxon>
        <taxon>Actinomycetota</taxon>
        <taxon>Actinomycetes</taxon>
        <taxon>Kitasatosporales</taxon>
        <taxon>Streptomycetaceae</taxon>
        <taxon>Streptomyces</taxon>
    </lineage>
</organism>
<dbReference type="EMBL" id="JBIAWJ010000007">
    <property type="protein sequence ID" value="MFF4523087.1"/>
    <property type="molecule type" value="Genomic_DNA"/>
</dbReference>
<keyword evidence="3" id="KW-1185">Reference proteome</keyword>
<sequence length="116" mass="13179">MPDNDGELFRVLLRFEINPGMEADFERTWLSIGNVITGHPANLGQWLMRSAEEESVYYVISDWVDEKRFREFEHSDAHVEHRTKLHPYRRGGAMHIMSGVHFLPAASAPASAGGAR</sequence>
<gene>
    <name evidence="2" type="ORF">ACFY1D_16940</name>
</gene>
<dbReference type="InterPro" id="IPR007138">
    <property type="entry name" value="ABM_dom"/>
</dbReference>
<dbReference type="SUPFAM" id="SSF54909">
    <property type="entry name" value="Dimeric alpha+beta barrel"/>
    <property type="match status" value="1"/>
</dbReference>
<feature type="domain" description="ABM" evidence="1">
    <location>
        <begin position="9"/>
        <end position="97"/>
    </location>
</feature>
<dbReference type="PROSITE" id="PS51725">
    <property type="entry name" value="ABM"/>
    <property type="match status" value="1"/>
</dbReference>
<dbReference type="RefSeq" id="WP_134027769.1">
    <property type="nucleotide sequence ID" value="NZ_BMVM01000007.1"/>
</dbReference>
<accession>A0ABW6UI38</accession>
<evidence type="ECO:0000313" key="3">
    <source>
        <dbReference type="Proteomes" id="UP001602058"/>
    </source>
</evidence>
<evidence type="ECO:0000313" key="2">
    <source>
        <dbReference type="EMBL" id="MFF4523087.1"/>
    </source>
</evidence>
<dbReference type="EC" id="1.14.-.-" evidence="2"/>